<evidence type="ECO:0000259" key="1">
    <source>
        <dbReference type="Pfam" id="PF22557"/>
    </source>
</evidence>
<comment type="caution">
    <text evidence="2">The sequence shown here is derived from an EMBL/GenBank/DDBJ whole genome shotgun (WGS) entry which is preliminary data.</text>
</comment>
<protein>
    <recommendedName>
        <fullName evidence="1">Dual OB-containing domain-containing protein</fullName>
    </recommendedName>
</protein>
<proteinExistence type="predicted"/>
<accession>A0A644VJB8</accession>
<organism evidence="2">
    <name type="scientific">bioreactor metagenome</name>
    <dbReference type="NCBI Taxonomy" id="1076179"/>
    <lineage>
        <taxon>unclassified sequences</taxon>
        <taxon>metagenomes</taxon>
        <taxon>ecological metagenomes</taxon>
    </lineage>
</organism>
<dbReference type="Pfam" id="PF22557">
    <property type="entry name" value="DuOB"/>
    <property type="match status" value="1"/>
</dbReference>
<sequence>MTKSYKDGKYCVAGIDYFTSKWVRLVSNDENYCGAIDNNDLIYEEGSIAEPLDLIKVNVNDSPINYRFQKENVLLNQKYAISKIKKLSLNEFINFYSPENHEVIFGNRYGIIDKDSDILNEVNSSLVFIKVNNLQIFKDNKAIFDHNGSKYYYYSVTDPDYRHNDLKIPSAYIVVSFPEHYYSQTKKYYKFIAKIFTL</sequence>
<name>A0A644VJB8_9ZZZZ</name>
<reference evidence="2" key="1">
    <citation type="submission" date="2019-08" db="EMBL/GenBank/DDBJ databases">
        <authorList>
            <person name="Kucharzyk K."/>
            <person name="Murdoch R.W."/>
            <person name="Higgins S."/>
            <person name="Loffler F."/>
        </authorList>
    </citation>
    <scope>NUCLEOTIDE SEQUENCE</scope>
</reference>
<dbReference type="EMBL" id="VSSQ01000329">
    <property type="protein sequence ID" value="MPL91438.1"/>
    <property type="molecule type" value="Genomic_DNA"/>
</dbReference>
<evidence type="ECO:0000313" key="2">
    <source>
        <dbReference type="EMBL" id="MPL91438.1"/>
    </source>
</evidence>
<dbReference type="InterPro" id="IPR054335">
    <property type="entry name" value="DuOB_dom"/>
</dbReference>
<gene>
    <name evidence="2" type="ORF">SDC9_37506</name>
</gene>
<dbReference type="AlphaFoldDB" id="A0A644VJB8"/>
<feature type="domain" description="Dual OB-containing" evidence="1">
    <location>
        <begin position="1"/>
        <end position="195"/>
    </location>
</feature>